<dbReference type="Pfam" id="PF21654">
    <property type="entry name" value="DncV-like_NTFase"/>
    <property type="match status" value="1"/>
</dbReference>
<dbReference type="EMBL" id="AHCF02000042">
    <property type="protein sequence ID" value="ERG59560.1"/>
    <property type="molecule type" value="Genomic_DNA"/>
</dbReference>
<keyword evidence="3" id="KW-0479">Metal-binding</keyword>
<accession>A0ABN0NED2</accession>
<evidence type="ECO:0000256" key="5">
    <source>
        <dbReference type="ARBA" id="ARBA00022840"/>
    </source>
</evidence>
<evidence type="ECO:0000313" key="14">
    <source>
        <dbReference type="EMBL" id="ERG59560.1"/>
    </source>
</evidence>
<proteinExistence type="predicted"/>
<evidence type="ECO:0000256" key="1">
    <source>
        <dbReference type="ARBA" id="ARBA00022679"/>
    </source>
</evidence>
<dbReference type="Proteomes" id="UP000016534">
    <property type="component" value="Unassembled WGS sequence"/>
</dbReference>
<keyword evidence="9" id="KW-0342">GTP-binding</keyword>
<keyword evidence="4" id="KW-0547">Nucleotide-binding</keyword>
<protein>
    <recommendedName>
        <fullName evidence="10">Cyclic GMP-AMP synthase</fullName>
    </recommendedName>
</protein>
<keyword evidence="8" id="KW-0051">Antiviral defense</keyword>
<keyword evidence="5" id="KW-0067">ATP-binding</keyword>
<evidence type="ECO:0000256" key="8">
    <source>
        <dbReference type="ARBA" id="ARBA00023118"/>
    </source>
</evidence>
<keyword evidence="2" id="KW-0548">Nucleotidyltransferase</keyword>
<dbReference type="InterPro" id="IPR048446">
    <property type="entry name" value="DncV_C"/>
</dbReference>
<evidence type="ECO:0000256" key="10">
    <source>
        <dbReference type="ARBA" id="ARBA00044145"/>
    </source>
</evidence>
<dbReference type="Pfam" id="PF21713">
    <property type="entry name" value="DncV_C"/>
    <property type="match status" value="1"/>
</dbReference>
<gene>
    <name evidence="14" type="ORF">PUND_16703</name>
</gene>
<evidence type="ECO:0000313" key="15">
    <source>
        <dbReference type="Proteomes" id="UP000016534"/>
    </source>
</evidence>
<keyword evidence="1" id="KW-0808">Transferase</keyword>
<evidence type="ECO:0000256" key="6">
    <source>
        <dbReference type="ARBA" id="ARBA00022842"/>
    </source>
</evidence>
<dbReference type="NCBIfam" id="NF041078">
    <property type="entry name" value="cGAS"/>
    <property type="match status" value="1"/>
</dbReference>
<evidence type="ECO:0000259" key="13">
    <source>
        <dbReference type="Pfam" id="PF21713"/>
    </source>
</evidence>
<evidence type="ECO:0000259" key="12">
    <source>
        <dbReference type="Pfam" id="PF21654"/>
    </source>
</evidence>
<dbReference type="InterPro" id="IPR048445">
    <property type="entry name" value="DncV-like_NTFase"/>
</dbReference>
<evidence type="ECO:0000256" key="9">
    <source>
        <dbReference type="ARBA" id="ARBA00023134"/>
    </source>
</evidence>
<sequence>MLKFSINKLLSSSGLRDREYYLDNLRISDEIRSKLVSLRDDARSGILEAWSYAKEQVKQDKDLYERVPLRKLEQLIKLKPRFKMQGSYVYGTIVQPAHNSQDIDLDDGMYIPMSVVQHDDKTMSTAMFEVVDRVLKKMASANGWKQIPKKTCSRLQTNEAIHLDIPCYAIPDEDFNRLWLFESASMESNSAQDTELKTHTVNLALRNGEWLESNPEHIKDWVSRAKKLHPNFKDIVMVVKGLRDHNYPTGGPSSISLMVAIEKIMSNSPKHGDLTEELYNVVQKLPAVISNELKHPHPESSHLTIHSPTELEKQELRMKFDSFAMSFKQALVTSLTERETLDILINLFGIRMPNDQTRIIRCSRDSDLKTKKSEVITPIQEHNTFG</sequence>
<reference evidence="14" key="1">
    <citation type="journal article" date="2012" name="J. Bacteriol.">
        <title>Genome sequences of type strains of seven species of the marine bacterium Pseudoalteromonas.</title>
        <authorList>
            <person name="Xie B.B."/>
            <person name="Shu Y.L."/>
            <person name="Qin Q.L."/>
            <person name="Rong J.C."/>
            <person name="Zhang X.Y."/>
            <person name="Chen X.L."/>
            <person name="Shi M."/>
            <person name="He H.L."/>
            <person name="Zhou B.C."/>
            <person name="Zhang Y.Z."/>
        </authorList>
    </citation>
    <scope>NUCLEOTIDE SEQUENCE [LARGE SCALE GENOMIC DNA]</scope>
    <source>
        <strain evidence="14">NCIMB 2128</strain>
    </source>
</reference>
<evidence type="ECO:0000256" key="7">
    <source>
        <dbReference type="ARBA" id="ARBA00023080"/>
    </source>
</evidence>
<evidence type="ECO:0000256" key="11">
    <source>
        <dbReference type="ARBA" id="ARBA00048304"/>
    </source>
</evidence>
<keyword evidence="6" id="KW-0460">Magnesium</keyword>
<evidence type="ECO:0000256" key="2">
    <source>
        <dbReference type="ARBA" id="ARBA00022695"/>
    </source>
</evidence>
<organism evidence="14 15">
    <name type="scientific">Pseudoalteromonas undina</name>
    <dbReference type="NCBI Taxonomy" id="43660"/>
    <lineage>
        <taxon>Bacteria</taxon>
        <taxon>Pseudomonadati</taxon>
        <taxon>Pseudomonadota</taxon>
        <taxon>Gammaproteobacteria</taxon>
        <taxon>Alteromonadales</taxon>
        <taxon>Pseudoalteromonadaceae</taxon>
        <taxon>Pseudoalteromonas</taxon>
    </lineage>
</organism>
<evidence type="ECO:0000256" key="4">
    <source>
        <dbReference type="ARBA" id="ARBA00022741"/>
    </source>
</evidence>
<name>A0ABN0NED2_9GAMM</name>
<comment type="catalytic activity">
    <reaction evidence="11">
        <text>GTP + ATP = 3',3'-cGAMP + 2 diphosphate</text>
        <dbReference type="Rhea" id="RHEA:35647"/>
        <dbReference type="ChEBI" id="CHEBI:30616"/>
        <dbReference type="ChEBI" id="CHEBI:33019"/>
        <dbReference type="ChEBI" id="CHEBI:37565"/>
        <dbReference type="ChEBI" id="CHEBI:71501"/>
    </reaction>
    <physiologicalReaction direction="left-to-right" evidence="11">
        <dbReference type="Rhea" id="RHEA:35648"/>
    </physiologicalReaction>
</comment>
<keyword evidence="7" id="KW-0546">Nucleotide metabolism</keyword>
<feature type="domain" description="Cyclic GMP-AMP synthase C-terminal" evidence="13">
    <location>
        <begin position="234"/>
        <end position="358"/>
    </location>
</feature>
<feature type="domain" description="Cyclic GMP-AMP synthase DncV-like nucleotidyltransferase" evidence="12">
    <location>
        <begin position="80"/>
        <end position="168"/>
    </location>
</feature>
<comment type="caution">
    <text evidence="14">The sequence shown here is derived from an EMBL/GenBank/DDBJ whole genome shotgun (WGS) entry which is preliminary data.</text>
</comment>
<keyword evidence="15" id="KW-1185">Reference proteome</keyword>
<evidence type="ECO:0000256" key="3">
    <source>
        <dbReference type="ARBA" id="ARBA00022723"/>
    </source>
</evidence>
<dbReference type="InterPro" id="IPR047805">
    <property type="entry name" value="GAMP_synthase"/>
</dbReference>
<reference evidence="14" key="2">
    <citation type="submission" date="2013-04" db="EMBL/GenBank/DDBJ databases">
        <title>Genome sequence of Pseudoalteromonas undina.</title>
        <authorList>
            <person name="Xie B.-B."/>
            <person name="Rong J.-C."/>
            <person name="Qin Q.-L."/>
            <person name="Shu Y.-L."/>
            <person name="Zhang Y.-Z."/>
        </authorList>
    </citation>
    <scope>NUCLEOTIDE SEQUENCE</scope>
    <source>
        <strain evidence="14">NCIMB 2128</strain>
    </source>
</reference>